<organism evidence="3 4">
    <name type="scientific">Methylophaga muralis</name>
    <dbReference type="NCBI Taxonomy" id="291169"/>
    <lineage>
        <taxon>Bacteria</taxon>
        <taxon>Pseudomonadati</taxon>
        <taxon>Pseudomonadota</taxon>
        <taxon>Gammaproteobacteria</taxon>
        <taxon>Thiotrichales</taxon>
        <taxon>Piscirickettsiaceae</taxon>
        <taxon>Methylophaga</taxon>
    </lineage>
</organism>
<keyword evidence="4" id="KW-1185">Reference proteome</keyword>
<proteinExistence type="predicted"/>
<gene>
    <name evidence="3" type="ORF">A9E74_01565</name>
</gene>
<dbReference type="Pfam" id="PF02698">
    <property type="entry name" value="DUF218"/>
    <property type="match status" value="1"/>
</dbReference>
<keyword evidence="1" id="KW-0472">Membrane</keyword>
<protein>
    <recommendedName>
        <fullName evidence="2">DUF218 domain-containing protein</fullName>
    </recommendedName>
</protein>
<name>A0A1E3GRP8_9GAMM</name>
<dbReference type="RefSeq" id="WP_245652099.1">
    <property type="nucleotide sequence ID" value="NZ_MCRI01000014.1"/>
</dbReference>
<accession>A0A1E3GRP8</accession>
<dbReference type="InterPro" id="IPR003848">
    <property type="entry name" value="DUF218"/>
</dbReference>
<evidence type="ECO:0000256" key="1">
    <source>
        <dbReference type="SAM" id="Phobius"/>
    </source>
</evidence>
<keyword evidence="1" id="KW-1133">Transmembrane helix</keyword>
<sequence length="238" mass="26966">MPKFALFRKRELWFPTIWGGLFFLILLIIGSVFLLKQLAVLLASNAPVADRTYLVVEGWQEEDSLLSALAVFNAEGYQYMITTGGPNRRFLNPTHASYAEQAGDFMLHQGLPAEKLIIIPAPESAQERTYLSAVLVRDWLTLKGESLDELNVHTSHVHARRTRYLYQQAFKDVKIGIYAAAPQSFQLKQWWKTSEGAKSVITELIGNVWVVCCFYPGEPGSHYERWAVEKSGQSSDPR</sequence>
<dbReference type="STRING" id="291169.A9E74_01565"/>
<evidence type="ECO:0000313" key="3">
    <source>
        <dbReference type="EMBL" id="ODN66738.1"/>
    </source>
</evidence>
<evidence type="ECO:0000259" key="2">
    <source>
        <dbReference type="Pfam" id="PF02698"/>
    </source>
</evidence>
<comment type="caution">
    <text evidence="3">The sequence shown here is derived from an EMBL/GenBank/DDBJ whole genome shotgun (WGS) entry which is preliminary data.</text>
</comment>
<keyword evidence="1" id="KW-0812">Transmembrane</keyword>
<dbReference type="Proteomes" id="UP000094379">
    <property type="component" value="Unassembled WGS sequence"/>
</dbReference>
<feature type="transmembrane region" description="Helical" evidence="1">
    <location>
        <begin position="12"/>
        <end position="35"/>
    </location>
</feature>
<dbReference type="EMBL" id="MCRI01000014">
    <property type="protein sequence ID" value="ODN66738.1"/>
    <property type="molecule type" value="Genomic_DNA"/>
</dbReference>
<reference evidence="3 4" key="1">
    <citation type="submission" date="2016-07" db="EMBL/GenBank/DDBJ databases">
        <title>Draft Genome Sequence of Methylophaga muralis Bur 1.</title>
        <authorList>
            <person name="Vasilenko O.V."/>
            <person name="Doronina N.V."/>
            <person name="Shmareva M.N."/>
            <person name="Tarlachkov S.V."/>
            <person name="Mustakhimov I."/>
            <person name="Trotsenko Y.A."/>
        </authorList>
    </citation>
    <scope>NUCLEOTIDE SEQUENCE [LARGE SCALE GENOMIC DNA]</scope>
    <source>
        <strain evidence="3 4">Bur 1</strain>
    </source>
</reference>
<dbReference type="AlphaFoldDB" id="A0A1E3GRP8"/>
<feature type="domain" description="DUF218" evidence="2">
    <location>
        <begin position="55"/>
        <end position="205"/>
    </location>
</feature>
<evidence type="ECO:0000313" key="4">
    <source>
        <dbReference type="Proteomes" id="UP000094379"/>
    </source>
</evidence>